<keyword evidence="3" id="KW-1185">Reference proteome</keyword>
<accession>A0ABU5AHC0</accession>
<evidence type="ECO:0000313" key="2">
    <source>
        <dbReference type="EMBL" id="MDX8536680.1"/>
    </source>
</evidence>
<name>A0ABU5AHC0_9HYPH</name>
<evidence type="ECO:0000259" key="1">
    <source>
        <dbReference type="Pfam" id="PF10137"/>
    </source>
</evidence>
<sequence length="320" mass="35304">MVSLRCAGGNGMAKPRIFLGSSGKQKKLLQALTRGLEDIAHVEPWTTVFNPGTTTLGRLLELTREVDFAAFVFAQDDWTSAGQPESTGTSPAQASPRDNVVFEAGLFGGVLGMRRTFILHANGAKLPSDLLGLTSVRYGEATSAAETRAINQKLRNAIENEGRVARIEGFWWQFSLTERTAREPSAVSLLRVSRDRNGALELNGRSWQENGSLSARYWSEATKEKGESAGIFYYWNGERPLDANAPQLYGTGEIKLESADRASGYFTTRSDTNSEVNARTSGVYLRADPEDLTILDGNDNQRRVELIAERLNHWKSIKNI</sequence>
<dbReference type="EMBL" id="JAVIIP010000002">
    <property type="protein sequence ID" value="MDX8536680.1"/>
    <property type="molecule type" value="Genomic_DNA"/>
</dbReference>
<proteinExistence type="predicted"/>
<organism evidence="2 3">
    <name type="scientific">Mesorhizobium abyssinicae</name>
    <dbReference type="NCBI Taxonomy" id="1209958"/>
    <lineage>
        <taxon>Bacteria</taxon>
        <taxon>Pseudomonadati</taxon>
        <taxon>Pseudomonadota</taxon>
        <taxon>Alphaproteobacteria</taxon>
        <taxon>Hyphomicrobiales</taxon>
        <taxon>Phyllobacteriaceae</taxon>
        <taxon>Mesorhizobium</taxon>
    </lineage>
</organism>
<feature type="domain" description="CD-NTase-associated protein 12/Pycsar effector protein TIR" evidence="1">
    <location>
        <begin position="16"/>
        <end position="138"/>
    </location>
</feature>
<comment type="caution">
    <text evidence="2">The sequence shown here is derived from an EMBL/GenBank/DDBJ whole genome shotgun (WGS) entry which is preliminary data.</text>
</comment>
<gene>
    <name evidence="2" type="ORF">RFM23_03490</name>
</gene>
<dbReference type="RefSeq" id="WP_320319687.1">
    <property type="nucleotide sequence ID" value="NZ_JAVIIP010000002.1"/>
</dbReference>
<dbReference type="Pfam" id="PF10137">
    <property type="entry name" value="CAP12-PCTIR_TIR"/>
    <property type="match status" value="1"/>
</dbReference>
<dbReference type="InterPro" id="IPR019302">
    <property type="entry name" value="CAP12/PCTIR_TIR_dom"/>
</dbReference>
<protein>
    <submittedName>
        <fullName evidence="2">Nucleotide-binding protein</fullName>
    </submittedName>
</protein>
<reference evidence="2 3" key="1">
    <citation type="submission" date="2023-08" db="EMBL/GenBank/DDBJ databases">
        <title>Implementing the SeqCode for naming new Mesorhizobium species isolated from Vachellia karroo root nodules.</title>
        <authorList>
            <person name="Van Lill M."/>
        </authorList>
    </citation>
    <scope>NUCLEOTIDE SEQUENCE [LARGE SCALE GENOMIC DNA]</scope>
    <source>
        <strain evidence="2 3">VK4B</strain>
    </source>
</reference>
<dbReference type="Proteomes" id="UP001276564">
    <property type="component" value="Unassembled WGS sequence"/>
</dbReference>
<evidence type="ECO:0000313" key="3">
    <source>
        <dbReference type="Proteomes" id="UP001276564"/>
    </source>
</evidence>